<name>A0A644YT66_9ZZZZ</name>
<gene>
    <name evidence="2" type="ORF">SDC9_77624</name>
</gene>
<accession>A0A644YT66</accession>
<feature type="region of interest" description="Disordered" evidence="1">
    <location>
        <begin position="27"/>
        <end position="62"/>
    </location>
</feature>
<organism evidence="2">
    <name type="scientific">bioreactor metagenome</name>
    <dbReference type="NCBI Taxonomy" id="1076179"/>
    <lineage>
        <taxon>unclassified sequences</taxon>
        <taxon>metagenomes</taxon>
        <taxon>ecological metagenomes</taxon>
    </lineage>
</organism>
<comment type="caution">
    <text evidence="2">The sequence shown here is derived from an EMBL/GenBank/DDBJ whole genome shotgun (WGS) entry which is preliminary data.</text>
</comment>
<feature type="compositionally biased region" description="Basic and acidic residues" evidence="1">
    <location>
        <begin position="35"/>
        <end position="45"/>
    </location>
</feature>
<sequence length="140" mass="14961">MSELNGRTVRKENCPLGSVVSGEVLRSRLPVSRSAPHEGDQRPDHGGLQLGISPSHDEDADARIGECSGESLHSYRPGFAPGSGPAVSGVPFPGEKKLPLLGIGCRQRQVDYQVAGALFHMSFRIGHFPYASLSFPPNLT</sequence>
<dbReference type="AlphaFoldDB" id="A0A644YT66"/>
<reference evidence="2" key="1">
    <citation type="submission" date="2019-08" db="EMBL/GenBank/DDBJ databases">
        <authorList>
            <person name="Kucharzyk K."/>
            <person name="Murdoch R.W."/>
            <person name="Higgins S."/>
            <person name="Loffler F."/>
        </authorList>
    </citation>
    <scope>NUCLEOTIDE SEQUENCE</scope>
</reference>
<evidence type="ECO:0000256" key="1">
    <source>
        <dbReference type="SAM" id="MobiDB-lite"/>
    </source>
</evidence>
<dbReference type="EMBL" id="VSSQ01005970">
    <property type="protein sequence ID" value="MPM31071.1"/>
    <property type="molecule type" value="Genomic_DNA"/>
</dbReference>
<proteinExistence type="predicted"/>
<evidence type="ECO:0000313" key="2">
    <source>
        <dbReference type="EMBL" id="MPM31071.1"/>
    </source>
</evidence>
<protein>
    <submittedName>
        <fullName evidence="2">Uncharacterized protein</fullName>
    </submittedName>
</protein>